<gene>
    <name evidence="1" type="ORF">PIB30_031156</name>
</gene>
<dbReference type="InterPro" id="IPR012340">
    <property type="entry name" value="NA-bd_OB-fold"/>
</dbReference>
<accession>A0ABU6Z8M0</accession>
<dbReference type="Gene3D" id="2.40.50.140">
    <property type="entry name" value="Nucleic acid-binding proteins"/>
    <property type="match status" value="1"/>
</dbReference>
<dbReference type="EMBL" id="JASCZI010271993">
    <property type="protein sequence ID" value="MED6218927.1"/>
    <property type="molecule type" value="Genomic_DNA"/>
</dbReference>
<comment type="caution">
    <text evidence="1">The sequence shown here is derived from an EMBL/GenBank/DDBJ whole genome shotgun (WGS) entry which is preliminary data.</text>
</comment>
<name>A0ABU6Z8M0_9FABA</name>
<protein>
    <submittedName>
        <fullName evidence="1">Uncharacterized protein</fullName>
    </submittedName>
</protein>
<sequence length="133" mass="14406">MRKGRTSIQSNFAVSKVHINPQLNEVLASRESLEDGGSASSRISHVSSNIAVSAVGELSQPNAQVMKIEDVVKCSEEYKPWIAASIIGVNNGRHDWCYPACSMGGKKVECAPMGRYECTNEKCGHIGKKPLSK</sequence>
<proteinExistence type="predicted"/>
<organism evidence="1 2">
    <name type="scientific">Stylosanthes scabra</name>
    <dbReference type="NCBI Taxonomy" id="79078"/>
    <lineage>
        <taxon>Eukaryota</taxon>
        <taxon>Viridiplantae</taxon>
        <taxon>Streptophyta</taxon>
        <taxon>Embryophyta</taxon>
        <taxon>Tracheophyta</taxon>
        <taxon>Spermatophyta</taxon>
        <taxon>Magnoliopsida</taxon>
        <taxon>eudicotyledons</taxon>
        <taxon>Gunneridae</taxon>
        <taxon>Pentapetalae</taxon>
        <taxon>rosids</taxon>
        <taxon>fabids</taxon>
        <taxon>Fabales</taxon>
        <taxon>Fabaceae</taxon>
        <taxon>Papilionoideae</taxon>
        <taxon>50 kb inversion clade</taxon>
        <taxon>dalbergioids sensu lato</taxon>
        <taxon>Dalbergieae</taxon>
        <taxon>Pterocarpus clade</taxon>
        <taxon>Stylosanthes</taxon>
    </lineage>
</organism>
<keyword evidence="2" id="KW-1185">Reference proteome</keyword>
<dbReference type="Proteomes" id="UP001341840">
    <property type="component" value="Unassembled WGS sequence"/>
</dbReference>
<reference evidence="1 2" key="1">
    <citation type="journal article" date="2023" name="Plants (Basel)">
        <title>Bridging the Gap: Combining Genomics and Transcriptomics Approaches to Understand Stylosanthes scabra, an Orphan Legume from the Brazilian Caatinga.</title>
        <authorList>
            <person name="Ferreira-Neto J.R.C."/>
            <person name="da Silva M.D."/>
            <person name="Binneck E."/>
            <person name="de Melo N.F."/>
            <person name="da Silva R.H."/>
            <person name="de Melo A.L.T.M."/>
            <person name="Pandolfi V."/>
            <person name="Bustamante F.O."/>
            <person name="Brasileiro-Vidal A.C."/>
            <person name="Benko-Iseppon A.M."/>
        </authorList>
    </citation>
    <scope>NUCLEOTIDE SEQUENCE [LARGE SCALE GENOMIC DNA]</scope>
    <source>
        <tissue evidence="1">Leaves</tissue>
    </source>
</reference>
<evidence type="ECO:0000313" key="2">
    <source>
        <dbReference type="Proteomes" id="UP001341840"/>
    </source>
</evidence>
<evidence type="ECO:0000313" key="1">
    <source>
        <dbReference type="EMBL" id="MED6218927.1"/>
    </source>
</evidence>